<feature type="domain" description="Peptidase S54 rhomboid" evidence="6">
    <location>
        <begin position="55"/>
        <end position="184"/>
    </location>
</feature>
<reference evidence="7" key="1">
    <citation type="journal article" date="2014" name="Int. J. Syst. Evol. Microbiol.">
        <title>Complete genome sequence of Corynebacterium casei LMG S-19264T (=DSM 44701T), isolated from a smear-ripened cheese.</title>
        <authorList>
            <consortium name="US DOE Joint Genome Institute (JGI-PGF)"/>
            <person name="Walter F."/>
            <person name="Albersmeier A."/>
            <person name="Kalinowski J."/>
            <person name="Ruckert C."/>
        </authorList>
    </citation>
    <scope>NUCLEOTIDE SEQUENCE</scope>
    <source>
        <strain evidence="7">CGMCC 1.12924</strain>
    </source>
</reference>
<feature type="transmembrane region" description="Helical" evidence="5">
    <location>
        <begin position="93"/>
        <end position="109"/>
    </location>
</feature>
<feature type="transmembrane region" description="Helical" evidence="5">
    <location>
        <begin position="115"/>
        <end position="133"/>
    </location>
</feature>
<proteinExistence type="predicted"/>
<dbReference type="Pfam" id="PF01694">
    <property type="entry name" value="Rhomboid"/>
    <property type="match status" value="1"/>
</dbReference>
<protein>
    <submittedName>
        <fullName evidence="7">Rhomboid family intramembrane serine protease</fullName>
    </submittedName>
</protein>
<evidence type="ECO:0000259" key="6">
    <source>
        <dbReference type="Pfam" id="PF01694"/>
    </source>
</evidence>
<evidence type="ECO:0000256" key="5">
    <source>
        <dbReference type="SAM" id="Phobius"/>
    </source>
</evidence>
<dbReference type="PANTHER" id="PTHR43731">
    <property type="entry name" value="RHOMBOID PROTEASE"/>
    <property type="match status" value="1"/>
</dbReference>
<evidence type="ECO:0000313" key="8">
    <source>
        <dbReference type="Proteomes" id="UP000652231"/>
    </source>
</evidence>
<dbReference type="InterPro" id="IPR050925">
    <property type="entry name" value="Rhomboid_protease_S54"/>
</dbReference>
<dbReference type="GO" id="GO:0016020">
    <property type="term" value="C:membrane"/>
    <property type="evidence" value="ECO:0007669"/>
    <property type="project" value="UniProtKB-SubCell"/>
</dbReference>
<dbReference type="SUPFAM" id="SSF144091">
    <property type="entry name" value="Rhomboid-like"/>
    <property type="match status" value="1"/>
</dbReference>
<reference evidence="7" key="2">
    <citation type="submission" date="2020-09" db="EMBL/GenBank/DDBJ databases">
        <authorList>
            <person name="Sun Q."/>
            <person name="Zhou Y."/>
        </authorList>
    </citation>
    <scope>NUCLEOTIDE SEQUENCE</scope>
    <source>
        <strain evidence="7">CGMCC 1.12924</strain>
    </source>
</reference>
<evidence type="ECO:0000256" key="1">
    <source>
        <dbReference type="ARBA" id="ARBA00004141"/>
    </source>
</evidence>
<evidence type="ECO:0000256" key="2">
    <source>
        <dbReference type="ARBA" id="ARBA00022692"/>
    </source>
</evidence>
<dbReference type="GO" id="GO:0006508">
    <property type="term" value="P:proteolysis"/>
    <property type="evidence" value="ECO:0007669"/>
    <property type="project" value="UniProtKB-KW"/>
</dbReference>
<feature type="transmembrane region" description="Helical" evidence="5">
    <location>
        <begin position="7"/>
        <end position="31"/>
    </location>
</feature>
<accession>A0A8J2V9J3</accession>
<evidence type="ECO:0000256" key="3">
    <source>
        <dbReference type="ARBA" id="ARBA00022989"/>
    </source>
</evidence>
<keyword evidence="7" id="KW-0378">Hydrolase</keyword>
<keyword evidence="7" id="KW-0645">Protease</keyword>
<dbReference type="Gene3D" id="1.20.1540.10">
    <property type="entry name" value="Rhomboid-like"/>
    <property type="match status" value="1"/>
</dbReference>
<keyword evidence="4 5" id="KW-0472">Membrane</keyword>
<dbReference type="EMBL" id="BMGK01000003">
    <property type="protein sequence ID" value="GGD87982.1"/>
    <property type="molecule type" value="Genomic_DNA"/>
</dbReference>
<dbReference type="InterPro" id="IPR035952">
    <property type="entry name" value="Rhomboid-like_sf"/>
</dbReference>
<dbReference type="GO" id="GO:0004252">
    <property type="term" value="F:serine-type endopeptidase activity"/>
    <property type="evidence" value="ECO:0007669"/>
    <property type="project" value="InterPro"/>
</dbReference>
<dbReference type="Proteomes" id="UP000652231">
    <property type="component" value="Unassembled WGS sequence"/>
</dbReference>
<feature type="transmembrane region" description="Helical" evidence="5">
    <location>
        <begin position="165"/>
        <end position="184"/>
    </location>
</feature>
<dbReference type="InterPro" id="IPR022764">
    <property type="entry name" value="Peptidase_S54_rhomboid_dom"/>
</dbReference>
<sequence>MKKSDNPFIFTTGTIAFPIAFVMILWLVYWFEIRFNVIFNSWGVYPRSVEGLKGILFSPFIHGSVKHLFNNSIPLLVLTTALFYFYRKESWKVLLFGLLLTGFFTWLIGRPSYHIGASGIVYMLVSFLFFKGVFSSYYRLIALSLIIVFLYGGLLWYVFPIEKGISWEGHLSGLFVGFLFSFFFKTNIEKPKIYKWEQDDYSEEEDAFMKHFDENGNFVELQKEDEIPEVHKESNDAEPLKPKVTIRYTFKKKGE</sequence>
<comment type="subcellular location">
    <subcellularLocation>
        <location evidence="1">Membrane</location>
        <topology evidence="1">Multi-pass membrane protein</topology>
    </subcellularLocation>
</comment>
<name>A0A8J2V9J3_9FLAO</name>
<organism evidence="7 8">
    <name type="scientific">Planktosalinus lacus</name>
    <dbReference type="NCBI Taxonomy" id="1526573"/>
    <lineage>
        <taxon>Bacteria</taxon>
        <taxon>Pseudomonadati</taxon>
        <taxon>Bacteroidota</taxon>
        <taxon>Flavobacteriia</taxon>
        <taxon>Flavobacteriales</taxon>
        <taxon>Flavobacteriaceae</taxon>
        <taxon>Planktosalinus</taxon>
    </lineage>
</organism>
<dbReference type="RefSeq" id="WP_188440115.1">
    <property type="nucleotide sequence ID" value="NZ_BMGK01000003.1"/>
</dbReference>
<keyword evidence="2 5" id="KW-0812">Transmembrane</keyword>
<evidence type="ECO:0000313" key="7">
    <source>
        <dbReference type="EMBL" id="GGD87982.1"/>
    </source>
</evidence>
<feature type="transmembrane region" description="Helical" evidence="5">
    <location>
        <begin position="68"/>
        <end position="86"/>
    </location>
</feature>
<keyword evidence="3 5" id="KW-1133">Transmembrane helix</keyword>
<dbReference type="PANTHER" id="PTHR43731:SF9">
    <property type="entry name" value="SLR1461 PROTEIN"/>
    <property type="match status" value="1"/>
</dbReference>
<evidence type="ECO:0000256" key="4">
    <source>
        <dbReference type="ARBA" id="ARBA00023136"/>
    </source>
</evidence>
<dbReference type="AlphaFoldDB" id="A0A8J2V9J3"/>
<feature type="transmembrane region" description="Helical" evidence="5">
    <location>
        <begin position="140"/>
        <end position="159"/>
    </location>
</feature>
<keyword evidence="8" id="KW-1185">Reference proteome</keyword>
<comment type="caution">
    <text evidence="7">The sequence shown here is derived from an EMBL/GenBank/DDBJ whole genome shotgun (WGS) entry which is preliminary data.</text>
</comment>
<gene>
    <name evidence="7" type="ORF">GCM10011312_09980</name>
</gene>